<dbReference type="OrthoDB" id="9763949at2"/>
<feature type="binding site" evidence="7">
    <location>
        <position position="396"/>
    </location>
    <ligand>
        <name>substrate</name>
    </ligand>
</feature>
<keyword evidence="10" id="KW-0812">Transmembrane</keyword>
<comment type="function">
    <text evidence="10">Catalyzes the ATP-dependent phosphorylation of sn-l,2-diacylglycerol (DAG) to phosphatidic acid. Involved in the recycling of diacylglycerol produced as a by-product during membrane-derived oligosaccharide (MDO) biosynthesis.</text>
</comment>
<feature type="binding site" evidence="9">
    <location>
        <position position="415"/>
    </location>
    <ligand>
        <name>a divalent metal cation</name>
        <dbReference type="ChEBI" id="CHEBI:60240"/>
    </ligand>
</feature>
<dbReference type="InterPro" id="IPR036945">
    <property type="entry name" value="DAGK_sf"/>
</dbReference>
<feature type="transmembrane region" description="Helical" evidence="10">
    <location>
        <begin position="444"/>
        <end position="466"/>
    </location>
</feature>
<protein>
    <recommendedName>
        <fullName evidence="5">Anhydro-N-acetylmuramic acid kinase</fullName>
        <ecNumber evidence="5">2.7.1.170</ecNumber>
    </recommendedName>
    <alternativeName>
        <fullName evidence="5">AnhMurNAc kinase</fullName>
    </alternativeName>
</protein>
<dbReference type="Gene3D" id="3.30.420.40">
    <property type="match status" value="2"/>
</dbReference>
<evidence type="ECO:0000256" key="5">
    <source>
        <dbReference type="HAMAP-Rule" id="MF_01270"/>
    </source>
</evidence>
<comment type="similarity">
    <text evidence="10">Belongs to the bacterial diacylglycerol kinase family.</text>
</comment>
<dbReference type="GO" id="GO:0005524">
    <property type="term" value="F:ATP binding"/>
    <property type="evidence" value="ECO:0007669"/>
    <property type="project" value="UniProtKB-UniRule"/>
</dbReference>
<keyword evidence="10" id="KW-0443">Lipid metabolism</keyword>
<dbReference type="GO" id="GO:0004143">
    <property type="term" value="F:ATP-dependent diacylglycerol kinase activity"/>
    <property type="evidence" value="ECO:0007669"/>
    <property type="project" value="UniProtKB-EC"/>
</dbReference>
<dbReference type="Proteomes" id="UP000269923">
    <property type="component" value="Unassembled WGS sequence"/>
</dbReference>
<keyword evidence="10" id="KW-0472">Membrane</keyword>
<feature type="transmembrane region" description="Helical" evidence="10">
    <location>
        <begin position="486"/>
        <end position="504"/>
    </location>
</feature>
<proteinExistence type="inferred from homology"/>
<dbReference type="Pfam" id="PF01219">
    <property type="entry name" value="DAGK_prokar"/>
    <property type="match status" value="1"/>
</dbReference>
<dbReference type="UniPathway" id="UPA00343"/>
<dbReference type="PROSITE" id="PS01069">
    <property type="entry name" value="DAGK_PROKAR"/>
    <property type="match status" value="1"/>
</dbReference>
<keyword evidence="5 10" id="KW-0808">Transferase</keyword>
<comment type="caution">
    <text evidence="11">The sequence shown here is derived from an EMBL/GenBank/DDBJ whole genome shotgun (WGS) entry which is preliminary data.</text>
</comment>
<accession>A0A3P2A6Z2</accession>
<evidence type="ECO:0000256" key="8">
    <source>
        <dbReference type="PIRSR" id="PIRSR600829-3"/>
    </source>
</evidence>
<gene>
    <name evidence="5" type="primary">anmK</name>
    <name evidence="11" type="ORF">EII21_01815</name>
</gene>
<keyword evidence="5 8" id="KW-0547">Nucleotide-binding</keyword>
<dbReference type="InterPro" id="IPR000829">
    <property type="entry name" value="DAGK"/>
</dbReference>
<dbReference type="SUPFAM" id="SSF53067">
    <property type="entry name" value="Actin-like ATPase domain"/>
    <property type="match status" value="1"/>
</dbReference>
<keyword evidence="10" id="KW-1208">Phospholipid metabolism</keyword>
<dbReference type="InterPro" id="IPR033718">
    <property type="entry name" value="DAGK_prok"/>
</dbReference>
<keyword evidence="5 8" id="KW-0067">ATP-binding</keyword>
<feature type="binding site" evidence="7">
    <location>
        <position position="456"/>
    </location>
    <ligand>
        <name>substrate</name>
    </ligand>
</feature>
<comment type="subcellular location">
    <subcellularLocation>
        <location evidence="1 10">Cell inner membrane</location>
        <topology evidence="1 10">Multi-pass membrane protein</topology>
    </subcellularLocation>
</comment>
<dbReference type="Gene3D" id="1.10.287.3610">
    <property type="match status" value="1"/>
</dbReference>
<dbReference type="AlphaFoldDB" id="A0A3P2A6Z2"/>
<keyword evidence="3 9" id="KW-0479">Metal-binding</keyword>
<keyword evidence="10" id="KW-1133">Transmembrane helix</keyword>
<dbReference type="GO" id="GO:0046872">
    <property type="term" value="F:metal ion binding"/>
    <property type="evidence" value="ECO:0007669"/>
    <property type="project" value="UniProtKB-KW"/>
</dbReference>
<dbReference type="GO" id="GO:0005886">
    <property type="term" value="C:plasma membrane"/>
    <property type="evidence" value="ECO:0007669"/>
    <property type="project" value="UniProtKB-SubCell"/>
</dbReference>
<feature type="binding site" evidence="8">
    <location>
        <position position="463"/>
    </location>
    <ligand>
        <name>ATP</name>
        <dbReference type="ChEBI" id="CHEBI:30616"/>
    </ligand>
</feature>
<dbReference type="EC" id="2.7.1.170" evidence="5"/>
<evidence type="ECO:0000256" key="1">
    <source>
        <dbReference type="ARBA" id="ARBA00004429"/>
    </source>
</evidence>
<reference evidence="11 12" key="1">
    <citation type="submission" date="2018-11" db="EMBL/GenBank/DDBJ databases">
        <title>Genomes From Bacteria Associated with the Canine Oral Cavity: a Test Case for Automated Genome-Based Taxonomic Assignment.</title>
        <authorList>
            <person name="Coil D.A."/>
            <person name="Jospin G."/>
            <person name="Darling A.E."/>
            <person name="Wallis C."/>
            <person name="Davis I.J."/>
            <person name="Harris S."/>
            <person name="Eisen J.A."/>
            <person name="Holcombe L.J."/>
            <person name="O'Flynn C."/>
        </authorList>
    </citation>
    <scope>NUCLEOTIDE SEQUENCE [LARGE SCALE GENOMIC DNA]</scope>
    <source>
        <strain evidence="11 12">COT-280</strain>
    </source>
</reference>
<evidence type="ECO:0000256" key="3">
    <source>
        <dbReference type="ARBA" id="ARBA00022723"/>
    </source>
</evidence>
<dbReference type="EMBL" id="RQYC01000002">
    <property type="protein sequence ID" value="RRD91154.1"/>
    <property type="molecule type" value="Genomic_DNA"/>
</dbReference>
<dbReference type="GO" id="GO:0009254">
    <property type="term" value="P:peptidoglycan turnover"/>
    <property type="evidence" value="ECO:0007669"/>
    <property type="project" value="UniProtKB-UniRule"/>
</dbReference>
<keyword evidence="12" id="KW-1185">Reference proteome</keyword>
<comment type="pathway">
    <text evidence="5">Amino-sugar metabolism; 1,6-anhydro-N-acetylmuramate degradation.</text>
</comment>
<feature type="binding site" evidence="5">
    <location>
        <begin position="12"/>
        <end position="19"/>
    </location>
    <ligand>
        <name>ATP</name>
        <dbReference type="ChEBI" id="CHEBI:30616"/>
    </ligand>
</feature>
<feature type="active site" description="Proton acceptor" evidence="6">
    <location>
        <position position="456"/>
    </location>
</feature>
<dbReference type="PANTHER" id="PTHR30605">
    <property type="entry name" value="ANHYDRO-N-ACETYLMURAMIC ACID KINASE"/>
    <property type="match status" value="1"/>
</dbReference>
<comment type="pathway">
    <text evidence="5">Cell wall biogenesis; peptidoglycan recycling.</text>
</comment>
<feature type="binding site" evidence="7">
    <location>
        <position position="485"/>
    </location>
    <ligand>
        <name>substrate</name>
    </ligand>
</feature>
<evidence type="ECO:0000313" key="12">
    <source>
        <dbReference type="Proteomes" id="UP000269923"/>
    </source>
</evidence>
<keyword evidence="2 10" id="KW-0997">Cell inner membrane</keyword>
<dbReference type="GO" id="GO:0006040">
    <property type="term" value="P:amino sugar metabolic process"/>
    <property type="evidence" value="ECO:0007669"/>
    <property type="project" value="InterPro"/>
</dbReference>
<evidence type="ECO:0000256" key="4">
    <source>
        <dbReference type="ARBA" id="ARBA00022842"/>
    </source>
</evidence>
<dbReference type="PANTHER" id="PTHR30605:SF0">
    <property type="entry name" value="ANHYDRO-N-ACETYLMURAMIC ACID KINASE"/>
    <property type="match status" value="1"/>
</dbReference>
<dbReference type="UniPathway" id="UPA00544"/>
<evidence type="ECO:0000256" key="9">
    <source>
        <dbReference type="PIRSR" id="PIRSR600829-4"/>
    </source>
</evidence>
<sequence>MAKQYYIGIMSGTSMDGADAVLVQMDGMRWCGVHAHTFEAYPNDLKQRLLDLQNSGEHELHRSRVLARELALLYARVAEKLLCENGLHPQQIRALGCHGQTVRHAPEHGYSVQLADWALVAQLSGIDTVGDLRSADLAAGGQGAPLVPAFHHALFAAERTRVLLNIGGIANISIIAPDAAPFGFDTGAGNMLADAWTQHIWGEPYDRNGEKAKQGKLLPELLQALCAHPYFEQSAPKSTGRELFSLAWLQSHLHGNENPFDVLHTLLHFTAQTVTDAVCRYTPDAEAVYACGGGVENSELMRLLEVALSARGIALQRTDVLQLPPQQMEAAAFAWLAACHCQGVAIDLTRATGARAPALLGAMYPIVKKVEVSMSEPSQTPEQAVSEFKSSGGIARIAGAWQYSKDGLAAAFRHEAAFRQLLALHSVLFVAVWCFDFDTPVRMLLIAASFVSLAVELLNTAIEAVVDYISLEKHPLAKRAKDAGSAAQLLATTMVALLWLMAWWA</sequence>
<dbReference type="HAMAP" id="MF_01270">
    <property type="entry name" value="AnhMurNAc_kinase"/>
    <property type="match status" value="1"/>
</dbReference>
<feature type="binding site" evidence="8">
    <location>
        <position position="396"/>
    </location>
    <ligand>
        <name>ATP</name>
        <dbReference type="ChEBI" id="CHEBI:30616"/>
    </ligand>
</feature>
<dbReference type="InterPro" id="IPR043129">
    <property type="entry name" value="ATPase_NBD"/>
</dbReference>
<evidence type="ECO:0000313" key="11">
    <source>
        <dbReference type="EMBL" id="RRD91154.1"/>
    </source>
</evidence>
<evidence type="ECO:0000256" key="6">
    <source>
        <dbReference type="PIRSR" id="PIRSR600829-1"/>
    </source>
</evidence>
<dbReference type="InterPro" id="IPR005338">
    <property type="entry name" value="Anhydro_N_Ac-Mur_kinase"/>
</dbReference>
<feature type="binding site" evidence="8">
    <location>
        <position position="403"/>
    </location>
    <ligand>
        <name>ATP</name>
        <dbReference type="ChEBI" id="CHEBI:30616"/>
    </ligand>
</feature>
<evidence type="ECO:0000256" key="10">
    <source>
        <dbReference type="RuleBase" id="RU363065"/>
    </source>
</evidence>
<dbReference type="GO" id="GO:0097175">
    <property type="term" value="P:1,6-anhydro-N-acetyl-beta-muramic acid catabolic process"/>
    <property type="evidence" value="ECO:0007669"/>
    <property type="project" value="UniProtKB-UniRule"/>
</dbReference>
<dbReference type="GO" id="GO:0006654">
    <property type="term" value="P:phosphatidic acid biosynthetic process"/>
    <property type="evidence" value="ECO:0007669"/>
    <property type="project" value="InterPro"/>
</dbReference>
<comment type="function">
    <text evidence="5">Catalyzes the specific phosphorylation of 1,6-anhydro-N-acetylmuramic acid (anhMurNAc) with the simultaneous cleavage of the 1,6-anhydro ring, generating MurNAc-6-P. Is required for the utilization of anhMurNAc either imported from the medium or derived from its own cell wall murein, and thus plays a role in cell wall recycling.</text>
</comment>
<feature type="binding site" evidence="7">
    <location>
        <position position="442"/>
    </location>
    <ligand>
        <name>substrate</name>
    </ligand>
</feature>
<comment type="catalytic activity">
    <reaction evidence="5">
        <text>1,6-anhydro-N-acetyl-beta-muramate + ATP + H2O = N-acetyl-D-muramate 6-phosphate + ADP + H(+)</text>
        <dbReference type="Rhea" id="RHEA:24952"/>
        <dbReference type="ChEBI" id="CHEBI:15377"/>
        <dbReference type="ChEBI" id="CHEBI:15378"/>
        <dbReference type="ChEBI" id="CHEBI:30616"/>
        <dbReference type="ChEBI" id="CHEBI:58690"/>
        <dbReference type="ChEBI" id="CHEBI:58722"/>
        <dbReference type="ChEBI" id="CHEBI:456216"/>
        <dbReference type="EC" id="2.7.1.170"/>
    </reaction>
</comment>
<evidence type="ECO:0000256" key="2">
    <source>
        <dbReference type="ARBA" id="ARBA00022519"/>
    </source>
</evidence>
<dbReference type="CDD" id="cd14264">
    <property type="entry name" value="DAGK_IM"/>
    <property type="match status" value="1"/>
</dbReference>
<dbReference type="NCBIfam" id="NF007139">
    <property type="entry name" value="PRK09585.1-3"/>
    <property type="match status" value="1"/>
</dbReference>
<dbReference type="Pfam" id="PF03702">
    <property type="entry name" value="AnmK"/>
    <property type="match status" value="1"/>
</dbReference>
<feature type="binding site" evidence="8">
    <location>
        <position position="415"/>
    </location>
    <ligand>
        <name>ATP</name>
        <dbReference type="ChEBI" id="CHEBI:30616"/>
    </ligand>
</feature>
<dbReference type="STRING" id="1121352.GCA_000620925_00319"/>
<feature type="binding site" evidence="9">
    <location>
        <position position="463"/>
    </location>
    <ligand>
        <name>a divalent metal cation</name>
        <dbReference type="ChEBI" id="CHEBI:60240"/>
    </ligand>
</feature>
<feature type="transmembrane region" description="Helical" evidence="10">
    <location>
        <begin position="417"/>
        <end position="437"/>
    </location>
</feature>
<feature type="binding site" evidence="8">
    <location>
        <begin position="472"/>
        <end position="474"/>
    </location>
    <ligand>
        <name>ATP</name>
        <dbReference type="ChEBI" id="CHEBI:30616"/>
    </ligand>
</feature>
<comment type="catalytic activity">
    <reaction evidence="10">
        <text>a 1,2-diacyl-sn-glycerol + ATP = a 1,2-diacyl-sn-glycero-3-phosphate + ADP + H(+)</text>
        <dbReference type="Rhea" id="RHEA:10272"/>
        <dbReference type="ChEBI" id="CHEBI:15378"/>
        <dbReference type="ChEBI" id="CHEBI:17815"/>
        <dbReference type="ChEBI" id="CHEBI:30616"/>
        <dbReference type="ChEBI" id="CHEBI:58608"/>
        <dbReference type="ChEBI" id="CHEBI:456216"/>
        <dbReference type="EC" id="2.7.1.107"/>
    </reaction>
</comment>
<evidence type="ECO:0000256" key="7">
    <source>
        <dbReference type="PIRSR" id="PIRSR600829-2"/>
    </source>
</evidence>
<keyword evidence="5 10" id="KW-0418">Kinase</keyword>
<keyword evidence="2 10" id="KW-1003">Cell membrane</keyword>
<keyword evidence="5" id="KW-0119">Carbohydrate metabolism</keyword>
<feature type="binding site" evidence="8">
    <location>
        <begin position="481"/>
        <end position="482"/>
    </location>
    <ligand>
        <name>ATP</name>
        <dbReference type="ChEBI" id="CHEBI:30616"/>
    </ligand>
</feature>
<comment type="cofactor">
    <cofactor evidence="9">
        <name>Mg(2+)</name>
        <dbReference type="ChEBI" id="CHEBI:18420"/>
    </cofactor>
    <text evidence="9">Mn(2+), Zn(2+), Cd(2+) and Co(2+) support activity to lesser extents.</text>
</comment>
<comment type="similarity">
    <text evidence="5">Belongs to the anhydro-N-acetylmuramic acid kinase family.</text>
</comment>
<keyword evidence="4 9" id="KW-0460">Magnesium</keyword>
<organism evidence="11 12">
    <name type="scientific">Conchiformibius steedae</name>
    <dbReference type="NCBI Taxonomy" id="153493"/>
    <lineage>
        <taxon>Bacteria</taxon>
        <taxon>Pseudomonadati</taxon>
        <taxon>Pseudomonadota</taxon>
        <taxon>Betaproteobacteria</taxon>
        <taxon>Neisseriales</taxon>
        <taxon>Neisseriaceae</taxon>
        <taxon>Conchiformibius</taxon>
    </lineage>
</organism>
<name>A0A3P2A6Z2_9NEIS</name>